<dbReference type="InterPro" id="IPR000719">
    <property type="entry name" value="Prot_kinase_dom"/>
</dbReference>
<evidence type="ECO:0000256" key="3">
    <source>
        <dbReference type="ARBA" id="ARBA00022840"/>
    </source>
</evidence>
<feature type="transmembrane region" description="Helical" evidence="5">
    <location>
        <begin position="630"/>
        <end position="650"/>
    </location>
</feature>
<proteinExistence type="inferred from homology"/>
<organism evidence="7 8">
    <name type="scientific">Purpureocillium lilacinum</name>
    <name type="common">Paecilomyces lilacinus</name>
    <dbReference type="NCBI Taxonomy" id="33203"/>
    <lineage>
        <taxon>Eukaryota</taxon>
        <taxon>Fungi</taxon>
        <taxon>Dikarya</taxon>
        <taxon>Ascomycota</taxon>
        <taxon>Pezizomycotina</taxon>
        <taxon>Sordariomycetes</taxon>
        <taxon>Hypocreomycetidae</taxon>
        <taxon>Hypocreales</taxon>
        <taxon>Ophiocordycipitaceae</taxon>
        <taxon>Purpureocillium</taxon>
    </lineage>
</organism>
<keyword evidence="5" id="KW-0472">Membrane</keyword>
<dbReference type="InterPro" id="IPR051931">
    <property type="entry name" value="PAK3-like"/>
</dbReference>
<feature type="compositionally biased region" description="Polar residues" evidence="4">
    <location>
        <begin position="599"/>
        <end position="616"/>
    </location>
</feature>
<dbReference type="GO" id="GO:0005524">
    <property type="term" value="F:ATP binding"/>
    <property type="evidence" value="ECO:0007669"/>
    <property type="project" value="UniProtKB-KW"/>
</dbReference>
<keyword evidence="5" id="KW-1133">Transmembrane helix</keyword>
<evidence type="ECO:0000256" key="2">
    <source>
        <dbReference type="ARBA" id="ARBA00022741"/>
    </source>
</evidence>
<feature type="region of interest" description="Disordered" evidence="4">
    <location>
        <begin position="526"/>
        <end position="618"/>
    </location>
</feature>
<comment type="caution">
    <text evidence="7">The sequence shown here is derived from an EMBL/GenBank/DDBJ whole genome shotgun (WGS) entry which is preliminary data.</text>
</comment>
<evidence type="ECO:0000256" key="4">
    <source>
        <dbReference type="SAM" id="MobiDB-lite"/>
    </source>
</evidence>
<dbReference type="GO" id="GO:0004672">
    <property type="term" value="F:protein kinase activity"/>
    <property type="evidence" value="ECO:0007669"/>
    <property type="project" value="InterPro"/>
</dbReference>
<comment type="similarity">
    <text evidence="1">Belongs to the protein kinase superfamily. STE Ser/Thr protein kinase family. STE20 subfamily.</text>
</comment>
<dbReference type="EMBL" id="LCWV01000021">
    <property type="protein sequence ID" value="PWI66989.1"/>
    <property type="molecule type" value="Genomic_DNA"/>
</dbReference>
<gene>
    <name evidence="7" type="ORF">PCL_04495</name>
</gene>
<feature type="domain" description="Protein kinase" evidence="6">
    <location>
        <begin position="333"/>
        <end position="631"/>
    </location>
</feature>
<evidence type="ECO:0000313" key="7">
    <source>
        <dbReference type="EMBL" id="PWI66989.1"/>
    </source>
</evidence>
<dbReference type="InterPro" id="IPR011009">
    <property type="entry name" value="Kinase-like_dom_sf"/>
</dbReference>
<accession>A0A2U3DXK6</accession>
<dbReference type="PROSITE" id="PS50011">
    <property type="entry name" value="PROTEIN_KINASE_DOM"/>
    <property type="match status" value="1"/>
</dbReference>
<feature type="compositionally biased region" description="Basic and acidic residues" evidence="4">
    <location>
        <begin position="533"/>
        <end position="544"/>
    </location>
</feature>
<evidence type="ECO:0000313" key="8">
    <source>
        <dbReference type="Proteomes" id="UP000245956"/>
    </source>
</evidence>
<dbReference type="Gene3D" id="1.10.510.10">
    <property type="entry name" value="Transferase(Phosphotransferase) domain 1"/>
    <property type="match status" value="1"/>
</dbReference>
<name>A0A2U3DXK6_PURLI</name>
<sequence>MVRHLEVEPPVVHQPVQTPRAGAYTSTGDDWKLMADTMSASYHSQEMQSRPIELLADSTHNDRLLARAFANHDVANFAIFADKQTFAINYRVLFAQGWHPWLISLADISGCMTGTSQNHGTRPILASRGQLSHRYSRTVCCGGPRELQQAHQEVPEHIGNAHLLWRYNQDTAIAVGHIRSSLNSDTLASIGRNADILVHSGSISPIQCMFELHPKTGRIMVHDKSRLQTTQIFGEDCSPFTAESRSAIIALGQKIWLGFGGSASNMYLFDVTWHLGEPEVAARLAKNVRLRDDPRMALTASDIQLDMRPTQLQTPQHGMQTRIHAPVPRKLNYQTLQPLGSGAFGQVLKAPPMDMDTEQYTDWYRNLKREVETLYRLDPKHIISIVGAENLNTNQPRLFMPLMDGTLKSLAVKRECAGYEKDLCNIMTHHMLQALDHLQLHNIIHRDIKPAKILKAAASLTGPWHSRTAMEKCWGLIQVTSQEIPAWQPMCEVHPERRPSAAELLCRFLKGEGVLTPQRRIPWVKVSPPAQEARGKSSAEDERPAYALGSGKRQSRRQRDLDAMDCEMTVPVPSRNTYTPGSKRSGKAPSDRAPGASGRASSFLQKLTSPTASADSRATRERRYTRISSLLRFIVALVSLVPVVCTVSMMPVVTNVPFGLAAPIAPIVPLVFIVPLTPTTPIVSIPL</sequence>
<evidence type="ECO:0000256" key="1">
    <source>
        <dbReference type="ARBA" id="ARBA00008874"/>
    </source>
</evidence>
<feature type="transmembrane region" description="Helical" evidence="5">
    <location>
        <begin position="656"/>
        <end position="677"/>
    </location>
</feature>
<protein>
    <recommendedName>
        <fullName evidence="6">Protein kinase domain-containing protein</fullName>
    </recommendedName>
</protein>
<dbReference type="Proteomes" id="UP000245956">
    <property type="component" value="Unassembled WGS sequence"/>
</dbReference>
<keyword evidence="3" id="KW-0067">ATP-binding</keyword>
<dbReference type="PANTHER" id="PTHR45832:SF22">
    <property type="entry name" value="SERINE_THREONINE-PROTEIN KINASE SAMKA-RELATED"/>
    <property type="match status" value="1"/>
</dbReference>
<keyword evidence="5" id="KW-0812">Transmembrane</keyword>
<dbReference type="PANTHER" id="PTHR45832">
    <property type="entry name" value="SERINE/THREONINE-PROTEIN KINASE SAMKA-RELATED-RELATED"/>
    <property type="match status" value="1"/>
</dbReference>
<dbReference type="SUPFAM" id="SSF56112">
    <property type="entry name" value="Protein kinase-like (PK-like)"/>
    <property type="match status" value="1"/>
</dbReference>
<reference evidence="7 8" key="1">
    <citation type="journal article" date="2016" name="Front. Microbiol.">
        <title>Genome and transcriptome sequences reveal the specific parasitism of the nematophagous Purpureocillium lilacinum 36-1.</title>
        <authorList>
            <person name="Xie J."/>
            <person name="Li S."/>
            <person name="Mo C."/>
            <person name="Xiao X."/>
            <person name="Peng D."/>
            <person name="Wang G."/>
            <person name="Xiao Y."/>
        </authorList>
    </citation>
    <scope>NUCLEOTIDE SEQUENCE [LARGE SCALE GENOMIC DNA]</scope>
    <source>
        <strain evidence="7 8">36-1</strain>
    </source>
</reference>
<evidence type="ECO:0000256" key="5">
    <source>
        <dbReference type="SAM" id="Phobius"/>
    </source>
</evidence>
<dbReference type="SMART" id="SM00220">
    <property type="entry name" value="S_TKc"/>
    <property type="match status" value="1"/>
</dbReference>
<evidence type="ECO:0000259" key="6">
    <source>
        <dbReference type="PROSITE" id="PS50011"/>
    </source>
</evidence>
<dbReference type="Pfam" id="PF00069">
    <property type="entry name" value="Pkinase"/>
    <property type="match status" value="1"/>
</dbReference>
<dbReference type="AlphaFoldDB" id="A0A2U3DXK6"/>
<keyword evidence="2" id="KW-0547">Nucleotide-binding</keyword>